<feature type="compositionally biased region" description="Low complexity" evidence="1">
    <location>
        <begin position="129"/>
        <end position="138"/>
    </location>
</feature>
<reference evidence="3 5" key="1">
    <citation type="submission" date="2018-03" db="EMBL/GenBank/DDBJ databases">
        <title>Genomic Encyclopedia of Archaeal and Bacterial Type Strains, Phase II (KMG-II): from individual species to whole genera.</title>
        <authorList>
            <person name="Goeker M."/>
        </authorList>
    </citation>
    <scope>NUCLEOTIDE SEQUENCE [LARGE SCALE GENOMIC DNA]</scope>
    <source>
        <strain evidence="3 5">DSM 21548</strain>
    </source>
</reference>
<evidence type="ECO:0000313" key="5">
    <source>
        <dbReference type="Proteomes" id="UP000241203"/>
    </source>
</evidence>
<organism evidence="3 5">
    <name type="scientific">Labedella gwakjiensis</name>
    <dbReference type="NCBI Taxonomy" id="390269"/>
    <lineage>
        <taxon>Bacteria</taxon>
        <taxon>Bacillati</taxon>
        <taxon>Actinomycetota</taxon>
        <taxon>Actinomycetes</taxon>
        <taxon>Micrococcales</taxon>
        <taxon>Microbacteriaceae</taxon>
        <taxon>Labedella</taxon>
    </lineage>
</organism>
<dbReference type="InterPro" id="IPR036291">
    <property type="entry name" value="NAD(P)-bd_dom_sf"/>
</dbReference>
<keyword evidence="6" id="KW-1185">Reference proteome</keyword>
<dbReference type="PANTHER" id="PTHR48079">
    <property type="entry name" value="PROTEIN YEEZ"/>
    <property type="match status" value="1"/>
</dbReference>
<feature type="region of interest" description="Disordered" evidence="1">
    <location>
        <begin position="122"/>
        <end position="143"/>
    </location>
</feature>
<dbReference type="Pfam" id="PF01370">
    <property type="entry name" value="Epimerase"/>
    <property type="match status" value="1"/>
</dbReference>
<dbReference type="GO" id="GO:0005737">
    <property type="term" value="C:cytoplasm"/>
    <property type="evidence" value="ECO:0007669"/>
    <property type="project" value="TreeGrafter"/>
</dbReference>
<evidence type="ECO:0000313" key="6">
    <source>
        <dbReference type="Proteomes" id="UP000268291"/>
    </source>
</evidence>
<gene>
    <name evidence="3" type="ORF">CLV49_2781</name>
    <name evidence="4" type="ORF">ELQ93_05330</name>
</gene>
<dbReference type="RefSeq" id="WP_106564055.1">
    <property type="nucleotide sequence ID" value="NZ_PYAU01000001.1"/>
</dbReference>
<evidence type="ECO:0000313" key="3">
    <source>
        <dbReference type="EMBL" id="PSL39147.1"/>
    </source>
</evidence>
<dbReference type="EMBL" id="RZGY01000001">
    <property type="protein sequence ID" value="RUQ86415.1"/>
    <property type="molecule type" value="Genomic_DNA"/>
</dbReference>
<sequence length="304" mass="32522">MPAFRPRVALVGATGFIGSRVAEAFVEERVEVAALIRDPSRPFPTGVIPVAADLESGDGLLDGLAGCESLVHAASYVGSDERMQHRVNVRGTERLLAAAREAGISRIVYVSTAGVYGGALRAGGDETQLRPSPRSPLSRSRREAEIRVEAAGGTVVRPNMVVGAGDTWFLLPLLKLLLTLDAWIEEGAVRVSTINVASLGRVVSRLALTPHEAGVFHAAGLEPVAVRDLVEPVLMAAGVEIPARSLSLDEARRLLVPRGVSENQLDIVARDNILDARRLSGVVPKERQVPGLLPYDVAWYTERL</sequence>
<feature type="domain" description="NAD-dependent epimerase/dehydratase" evidence="2">
    <location>
        <begin position="10"/>
        <end position="164"/>
    </location>
</feature>
<name>A0A2P8GYW7_9MICO</name>
<dbReference type="PANTHER" id="PTHR48079:SF6">
    <property type="entry name" value="NAD(P)-BINDING DOMAIN-CONTAINING PROTEIN-RELATED"/>
    <property type="match status" value="1"/>
</dbReference>
<dbReference type="InterPro" id="IPR001509">
    <property type="entry name" value="Epimerase_deHydtase"/>
</dbReference>
<dbReference type="OrthoDB" id="3174087at2"/>
<evidence type="ECO:0000313" key="4">
    <source>
        <dbReference type="EMBL" id="RUQ86415.1"/>
    </source>
</evidence>
<dbReference type="GO" id="GO:0004029">
    <property type="term" value="F:aldehyde dehydrogenase (NAD+) activity"/>
    <property type="evidence" value="ECO:0007669"/>
    <property type="project" value="TreeGrafter"/>
</dbReference>
<dbReference type="Proteomes" id="UP000241203">
    <property type="component" value="Unassembled WGS sequence"/>
</dbReference>
<dbReference type="AlphaFoldDB" id="A0A2P8GYW7"/>
<comment type="caution">
    <text evidence="3">The sequence shown here is derived from an EMBL/GenBank/DDBJ whole genome shotgun (WGS) entry which is preliminary data.</text>
</comment>
<protein>
    <submittedName>
        <fullName evidence="4">NAD(P)-dependent oxidoreductase</fullName>
    </submittedName>
    <submittedName>
        <fullName evidence="3">Nucleoside-diphosphate-sugar epimerase</fullName>
    </submittedName>
</protein>
<evidence type="ECO:0000256" key="1">
    <source>
        <dbReference type="SAM" id="MobiDB-lite"/>
    </source>
</evidence>
<reference evidence="4 6" key="2">
    <citation type="submission" date="2018-12" db="EMBL/GenBank/DDBJ databases">
        <authorList>
            <person name="hu s."/>
            <person name="Xu Y."/>
            <person name="Xu B."/>
            <person name="Li F."/>
        </authorList>
    </citation>
    <scope>NUCLEOTIDE SEQUENCE [LARGE SCALE GENOMIC DNA]</scope>
    <source>
        <strain evidence="4 6">KSW2-17</strain>
    </source>
</reference>
<dbReference type="SUPFAM" id="SSF51735">
    <property type="entry name" value="NAD(P)-binding Rossmann-fold domains"/>
    <property type="match status" value="1"/>
</dbReference>
<dbReference type="InterPro" id="IPR051783">
    <property type="entry name" value="NAD(P)-dependent_oxidoreduct"/>
</dbReference>
<dbReference type="EMBL" id="PYAU01000001">
    <property type="protein sequence ID" value="PSL39147.1"/>
    <property type="molecule type" value="Genomic_DNA"/>
</dbReference>
<dbReference type="Gene3D" id="3.40.50.720">
    <property type="entry name" value="NAD(P)-binding Rossmann-like Domain"/>
    <property type="match status" value="1"/>
</dbReference>
<accession>A0A2P8GYW7</accession>
<evidence type="ECO:0000259" key="2">
    <source>
        <dbReference type="Pfam" id="PF01370"/>
    </source>
</evidence>
<dbReference type="Proteomes" id="UP000268291">
    <property type="component" value="Unassembled WGS sequence"/>
</dbReference>
<proteinExistence type="predicted"/>